<accession>A0AAJ0MT26</accession>
<dbReference type="AlphaFoldDB" id="A0AAJ0MT26"/>
<dbReference type="RefSeq" id="XP_062694834.1">
    <property type="nucleotide sequence ID" value="XM_062838187.1"/>
</dbReference>
<proteinExistence type="predicted"/>
<reference evidence="1 2" key="1">
    <citation type="journal article" date="2023" name="Mol. Phylogenet. Evol.">
        <title>Genome-scale phylogeny and comparative genomics of the fungal order Sordariales.</title>
        <authorList>
            <person name="Hensen N."/>
            <person name="Bonometti L."/>
            <person name="Westerberg I."/>
            <person name="Brannstrom I.O."/>
            <person name="Guillou S."/>
            <person name="Cros-Aarteil S."/>
            <person name="Calhoun S."/>
            <person name="Haridas S."/>
            <person name="Kuo A."/>
            <person name="Mondo S."/>
            <person name="Pangilinan J."/>
            <person name="Riley R."/>
            <person name="LaButti K."/>
            <person name="Andreopoulos B."/>
            <person name="Lipzen A."/>
            <person name="Chen C."/>
            <person name="Yan M."/>
            <person name="Daum C."/>
            <person name="Ng V."/>
            <person name="Clum A."/>
            <person name="Steindorff A."/>
            <person name="Ohm R.A."/>
            <person name="Martin F."/>
            <person name="Silar P."/>
            <person name="Natvig D.O."/>
            <person name="Lalanne C."/>
            <person name="Gautier V."/>
            <person name="Ament-Velasquez S.L."/>
            <person name="Kruys A."/>
            <person name="Hutchinson M.I."/>
            <person name="Powell A.J."/>
            <person name="Barry K."/>
            <person name="Miller A.N."/>
            <person name="Grigoriev I.V."/>
            <person name="Debuchy R."/>
            <person name="Gladieux P."/>
            <person name="Hiltunen Thoren M."/>
            <person name="Johannesson H."/>
        </authorList>
    </citation>
    <scope>NUCLEOTIDE SEQUENCE [LARGE SCALE GENOMIC DNA]</scope>
    <source>
        <strain evidence="1 2">FGSC 10403</strain>
    </source>
</reference>
<dbReference type="EMBL" id="JAULSX010000003">
    <property type="protein sequence ID" value="KAK3495405.1"/>
    <property type="molecule type" value="Genomic_DNA"/>
</dbReference>
<dbReference type="GeneID" id="87875809"/>
<comment type="caution">
    <text evidence="1">The sequence shown here is derived from an EMBL/GenBank/DDBJ whole genome shotgun (WGS) entry which is preliminary data.</text>
</comment>
<keyword evidence="2" id="KW-1185">Reference proteome</keyword>
<organism evidence="1 2">
    <name type="scientific">Neurospora hispaniola</name>
    <dbReference type="NCBI Taxonomy" id="588809"/>
    <lineage>
        <taxon>Eukaryota</taxon>
        <taxon>Fungi</taxon>
        <taxon>Dikarya</taxon>
        <taxon>Ascomycota</taxon>
        <taxon>Pezizomycotina</taxon>
        <taxon>Sordariomycetes</taxon>
        <taxon>Sordariomycetidae</taxon>
        <taxon>Sordariales</taxon>
        <taxon>Sordariaceae</taxon>
        <taxon>Neurospora</taxon>
    </lineage>
</organism>
<dbReference type="Proteomes" id="UP001285908">
    <property type="component" value="Unassembled WGS sequence"/>
</dbReference>
<protein>
    <submittedName>
        <fullName evidence="1">Uncharacterized protein</fullName>
    </submittedName>
</protein>
<gene>
    <name evidence="1" type="ORF">B0T23DRAFT_395409</name>
</gene>
<sequence>MPVPTLNDDMPMLEKYRQRSRFEPIAMVTLNPSQPHACPPTLSPTPPAVCKDGTASVELHRSRPREVSTAADSVTARLFEPARSYPYLPVKPGFTTQAGYGYWCGWQLTRDFLPWSASSCGRQIQNGASIGGMGEGSGGSTHDACFFFFFPSSPGRRLGFDWCGEVEELDEAAGNGTLYTCLVPVGGACGTTFHLTSDLRAATFASPYSPKEEGTGFVYHQHDASRQCKRVDERLVSQDAFFQGTLVAIDTAELGISDVFTELLNKSAQHDFSCYVPAGVASLEPVYYLPVTSASITCPSASRFHGVMTLQSCFKLACFEKIFASGTAL</sequence>
<evidence type="ECO:0000313" key="2">
    <source>
        <dbReference type="Proteomes" id="UP001285908"/>
    </source>
</evidence>
<evidence type="ECO:0000313" key="1">
    <source>
        <dbReference type="EMBL" id="KAK3495405.1"/>
    </source>
</evidence>
<name>A0AAJ0MT26_9PEZI</name>